<dbReference type="Proteomes" id="UP000325081">
    <property type="component" value="Unassembled WGS sequence"/>
</dbReference>
<name>A0A5A7P4C7_STRAF</name>
<dbReference type="AlphaFoldDB" id="A0A5A7P4C7"/>
<organism evidence="1 2">
    <name type="scientific">Striga asiatica</name>
    <name type="common">Asiatic witchweed</name>
    <name type="synonym">Buchnera asiatica</name>
    <dbReference type="NCBI Taxonomy" id="4170"/>
    <lineage>
        <taxon>Eukaryota</taxon>
        <taxon>Viridiplantae</taxon>
        <taxon>Streptophyta</taxon>
        <taxon>Embryophyta</taxon>
        <taxon>Tracheophyta</taxon>
        <taxon>Spermatophyta</taxon>
        <taxon>Magnoliopsida</taxon>
        <taxon>eudicotyledons</taxon>
        <taxon>Gunneridae</taxon>
        <taxon>Pentapetalae</taxon>
        <taxon>asterids</taxon>
        <taxon>lamiids</taxon>
        <taxon>Lamiales</taxon>
        <taxon>Orobanchaceae</taxon>
        <taxon>Buchnereae</taxon>
        <taxon>Striga</taxon>
    </lineage>
</organism>
<keyword evidence="1" id="KW-0238">DNA-binding</keyword>
<sequence length="105" mass="11310">MVAAERHGGASSSENEISRSRLAGVAAGVVVKGRAQTLAKMNKVGPPTPPSSVRQHFYQNHSHAPLSHSSTLFDSIERRQNAISLAAPAVFSHWTRNSEAYFNLA</sequence>
<reference evidence="2" key="1">
    <citation type="journal article" date="2019" name="Curr. Biol.">
        <title>Genome Sequence of Striga asiatica Provides Insight into the Evolution of Plant Parasitism.</title>
        <authorList>
            <person name="Yoshida S."/>
            <person name="Kim S."/>
            <person name="Wafula E.K."/>
            <person name="Tanskanen J."/>
            <person name="Kim Y.M."/>
            <person name="Honaas L."/>
            <person name="Yang Z."/>
            <person name="Spallek T."/>
            <person name="Conn C.E."/>
            <person name="Ichihashi Y."/>
            <person name="Cheong K."/>
            <person name="Cui S."/>
            <person name="Der J.P."/>
            <person name="Gundlach H."/>
            <person name="Jiao Y."/>
            <person name="Hori C."/>
            <person name="Ishida J.K."/>
            <person name="Kasahara H."/>
            <person name="Kiba T."/>
            <person name="Kim M.S."/>
            <person name="Koo N."/>
            <person name="Laohavisit A."/>
            <person name="Lee Y.H."/>
            <person name="Lumba S."/>
            <person name="McCourt P."/>
            <person name="Mortimer J.C."/>
            <person name="Mutuku J.M."/>
            <person name="Nomura T."/>
            <person name="Sasaki-Sekimoto Y."/>
            <person name="Seto Y."/>
            <person name="Wang Y."/>
            <person name="Wakatake T."/>
            <person name="Sakakibara H."/>
            <person name="Demura T."/>
            <person name="Yamaguchi S."/>
            <person name="Yoneyama K."/>
            <person name="Manabe R.I."/>
            <person name="Nelson D.C."/>
            <person name="Schulman A.H."/>
            <person name="Timko M.P."/>
            <person name="dePamphilis C.W."/>
            <person name="Choi D."/>
            <person name="Shirasu K."/>
        </authorList>
    </citation>
    <scope>NUCLEOTIDE SEQUENCE [LARGE SCALE GENOMIC DNA]</scope>
    <source>
        <strain evidence="2">cv. UVA1</strain>
    </source>
</reference>
<evidence type="ECO:0000313" key="1">
    <source>
        <dbReference type="EMBL" id="GER27421.1"/>
    </source>
</evidence>
<protein>
    <submittedName>
        <fullName evidence="1">DNA-binding storekeeper protein-relatedtranscriptional regulator</fullName>
    </submittedName>
</protein>
<evidence type="ECO:0000313" key="2">
    <source>
        <dbReference type="Proteomes" id="UP000325081"/>
    </source>
</evidence>
<accession>A0A5A7P4C7</accession>
<proteinExistence type="predicted"/>
<keyword evidence="2" id="KW-1185">Reference proteome</keyword>
<comment type="caution">
    <text evidence="1">The sequence shown here is derived from an EMBL/GenBank/DDBJ whole genome shotgun (WGS) entry which is preliminary data.</text>
</comment>
<gene>
    <name evidence="1" type="ORF">STAS_03127</name>
</gene>
<dbReference type="EMBL" id="BKCP01001891">
    <property type="protein sequence ID" value="GER27421.1"/>
    <property type="molecule type" value="Genomic_DNA"/>
</dbReference>
<dbReference type="GO" id="GO:0003677">
    <property type="term" value="F:DNA binding"/>
    <property type="evidence" value="ECO:0007669"/>
    <property type="project" value="UniProtKB-KW"/>
</dbReference>